<evidence type="ECO:0000313" key="2">
    <source>
        <dbReference type="Proteomes" id="UP000251561"/>
    </source>
</evidence>
<organism evidence="1 2">
    <name type="scientific">Flavobacterium fluviale</name>
    <dbReference type="NCBI Taxonomy" id="2249356"/>
    <lineage>
        <taxon>Bacteria</taxon>
        <taxon>Pseudomonadati</taxon>
        <taxon>Bacteroidota</taxon>
        <taxon>Flavobacteriia</taxon>
        <taxon>Flavobacteriales</taxon>
        <taxon>Flavobacteriaceae</taxon>
        <taxon>Flavobacterium</taxon>
    </lineage>
</organism>
<dbReference type="InterPro" id="IPR027829">
    <property type="entry name" value="DUF4625"/>
</dbReference>
<sequence>MGLNIEITIPLCNPNTLYKMIKIKSEKMKTTKLILALFAAIAFSSCSNDDSEKEQAIPAIDKIELGLGNNETAAIGQDFHFNAEVTAADKIENVQVKIVQKSSENYSKPWSHEITWVQYAGAKNATVHKHFDIPEDAAEGKYDFIITVNDQNGTKLEVKKNLTIFKLENIPVNPVASVFTVFINDAFMYRKGKFSDPDAKFKNNDIFGSQVTLEGVKGDGIMYLLLINKNTKHNPESVDQIDFSKVIVYDVFEHKNMAEAGQFSNIPWDGVQFTRDTPKLTIGAAKDNNSPVQQDLITNKLWATGNYTFLVLYKNTTYNINFSQSIELPFAL</sequence>
<proteinExistence type="predicted"/>
<dbReference type="KEGG" id="ffl:HYN86_06200"/>
<evidence type="ECO:0008006" key="3">
    <source>
        <dbReference type="Google" id="ProtNLM"/>
    </source>
</evidence>
<dbReference type="EMBL" id="CP030261">
    <property type="protein sequence ID" value="AXB56213.1"/>
    <property type="molecule type" value="Genomic_DNA"/>
</dbReference>
<name>A0A344LQM1_9FLAO</name>
<protein>
    <recommendedName>
        <fullName evidence="3">DUF4625 domain-containing protein</fullName>
    </recommendedName>
</protein>
<dbReference type="OrthoDB" id="978436at2"/>
<keyword evidence="2" id="KW-1185">Reference proteome</keyword>
<gene>
    <name evidence="1" type="ORF">HYN86_06200</name>
</gene>
<reference evidence="1 2" key="1">
    <citation type="submission" date="2018-06" db="EMBL/GenBank/DDBJ databases">
        <title>Genome sequencing of Flavobacterium.</title>
        <authorList>
            <person name="Baek M.-G."/>
            <person name="Yi H."/>
        </authorList>
    </citation>
    <scope>NUCLEOTIDE SEQUENCE [LARGE SCALE GENOMIC DNA]</scope>
    <source>
        <strain evidence="1 2">HYN0086</strain>
    </source>
</reference>
<dbReference type="AlphaFoldDB" id="A0A344LQM1"/>
<evidence type="ECO:0000313" key="1">
    <source>
        <dbReference type="EMBL" id="AXB56213.1"/>
    </source>
</evidence>
<dbReference type="Proteomes" id="UP000251561">
    <property type="component" value="Chromosome"/>
</dbReference>
<dbReference type="Pfam" id="PF15418">
    <property type="entry name" value="DUF4625"/>
    <property type="match status" value="1"/>
</dbReference>
<accession>A0A344LQM1</accession>